<dbReference type="EMBL" id="CP002801">
    <property type="protein sequence ID" value="AEH09955.1"/>
    <property type="molecule type" value="Genomic_DNA"/>
</dbReference>
<evidence type="ECO:0000313" key="2">
    <source>
        <dbReference type="Proteomes" id="UP000001549"/>
    </source>
</evidence>
<proteinExistence type="predicted"/>
<accession>F8B344</accession>
<sequence length="71" mass="7846">MTDSAPVPMNKLTKTWNTARINMVTLLIPITSFHGNETVVFLLAVPAKTTGRVACSWQGRKEKPDPVVRIP</sequence>
<dbReference type="HOGENOM" id="CLU_2734160_0_0_11"/>
<dbReference type="AlphaFoldDB" id="F8B344"/>
<keyword evidence="2" id="KW-1185">Reference proteome</keyword>
<dbReference type="Proteomes" id="UP000001549">
    <property type="component" value="Chromosome"/>
</dbReference>
<gene>
    <name evidence="1" type="ordered locus">FsymDg_2597</name>
</gene>
<reference evidence="1 2" key="1">
    <citation type="submission" date="2011-05" db="EMBL/GenBank/DDBJ databases">
        <title>Complete sequence of chromosome of Frankia symbiont of Datisca glomerata.</title>
        <authorList>
            <consortium name="US DOE Joint Genome Institute"/>
            <person name="Lucas S."/>
            <person name="Han J."/>
            <person name="Lapidus A."/>
            <person name="Cheng J.-F."/>
            <person name="Goodwin L."/>
            <person name="Pitluck S."/>
            <person name="Peters L."/>
            <person name="Mikhailova N."/>
            <person name="Chertkov O."/>
            <person name="Teshima H."/>
            <person name="Han C."/>
            <person name="Tapia R."/>
            <person name="Land M."/>
            <person name="Hauser L."/>
            <person name="Kyrpides N."/>
            <person name="Ivanova N."/>
            <person name="Pagani I."/>
            <person name="Berry A."/>
            <person name="Pawlowski K."/>
            <person name="Persson T."/>
            <person name="Vanden Heuvel B."/>
            <person name="Benson D."/>
            <person name="Woyke T."/>
        </authorList>
    </citation>
    <scope>NUCLEOTIDE SEQUENCE [LARGE SCALE GENOMIC DNA]</scope>
    <source>
        <strain evidence="2">4085684</strain>
    </source>
</reference>
<dbReference type="KEGG" id="fsy:FsymDg_2597"/>
<evidence type="ECO:0000313" key="1">
    <source>
        <dbReference type="EMBL" id="AEH09955.1"/>
    </source>
</evidence>
<protein>
    <submittedName>
        <fullName evidence="1">Uncharacterized protein</fullName>
    </submittedName>
</protein>
<organism evidence="1 2">
    <name type="scientific">Candidatus Protofrankia datiscae</name>
    <dbReference type="NCBI Taxonomy" id="2716812"/>
    <lineage>
        <taxon>Bacteria</taxon>
        <taxon>Bacillati</taxon>
        <taxon>Actinomycetota</taxon>
        <taxon>Actinomycetes</taxon>
        <taxon>Frankiales</taxon>
        <taxon>Frankiaceae</taxon>
        <taxon>Protofrankia</taxon>
    </lineage>
</organism>
<name>F8B344_9ACTN</name>